<protein>
    <recommendedName>
        <fullName evidence="7">XK-related protein</fullName>
    </recommendedName>
</protein>
<evidence type="ECO:0000256" key="5">
    <source>
        <dbReference type="ARBA" id="ARBA00022989"/>
    </source>
</evidence>
<comment type="subcellular location">
    <subcellularLocation>
        <location evidence="1">Cell membrane</location>
        <topology evidence="1">Multi-pass membrane protein</topology>
    </subcellularLocation>
    <subcellularLocation>
        <location evidence="7">Membrane</location>
        <topology evidence="7">Multi-pass membrane protein</topology>
    </subcellularLocation>
</comment>
<organism evidence="8 9">
    <name type="scientific">Limulus polyphemus</name>
    <name type="common">Atlantic horseshoe crab</name>
    <dbReference type="NCBI Taxonomy" id="6850"/>
    <lineage>
        <taxon>Eukaryota</taxon>
        <taxon>Metazoa</taxon>
        <taxon>Ecdysozoa</taxon>
        <taxon>Arthropoda</taxon>
        <taxon>Chelicerata</taxon>
        <taxon>Merostomata</taxon>
        <taxon>Xiphosura</taxon>
        <taxon>Limulidae</taxon>
        <taxon>Limulus</taxon>
    </lineage>
</organism>
<feature type="transmembrane region" description="Helical" evidence="7">
    <location>
        <begin position="293"/>
        <end position="312"/>
    </location>
</feature>
<comment type="similarity">
    <text evidence="2 7">Belongs to the XK family.</text>
</comment>
<evidence type="ECO:0000256" key="2">
    <source>
        <dbReference type="ARBA" id="ARBA00008789"/>
    </source>
</evidence>
<feature type="transmembrane region" description="Helical" evidence="7">
    <location>
        <begin position="165"/>
        <end position="190"/>
    </location>
</feature>
<accession>A0ABM1T2I4</accession>
<keyword evidence="4 7" id="KW-0812">Transmembrane</keyword>
<evidence type="ECO:0000256" key="7">
    <source>
        <dbReference type="RuleBase" id="RU910716"/>
    </source>
</evidence>
<keyword evidence="5 7" id="KW-1133">Transmembrane helix</keyword>
<dbReference type="Pfam" id="PF09815">
    <property type="entry name" value="XK-related"/>
    <property type="match status" value="1"/>
</dbReference>
<keyword evidence="3" id="KW-1003">Cell membrane</keyword>
<feature type="transmembrane region" description="Helical" evidence="7">
    <location>
        <begin position="359"/>
        <end position="377"/>
    </location>
</feature>
<evidence type="ECO:0000313" key="8">
    <source>
        <dbReference type="Proteomes" id="UP000694941"/>
    </source>
</evidence>
<feature type="transmembrane region" description="Helical" evidence="7">
    <location>
        <begin position="332"/>
        <end position="353"/>
    </location>
</feature>
<evidence type="ECO:0000256" key="6">
    <source>
        <dbReference type="ARBA" id="ARBA00023136"/>
    </source>
</evidence>
<proteinExistence type="inferred from homology"/>
<dbReference type="InterPro" id="IPR050895">
    <property type="entry name" value="XK-related_scramblase"/>
</dbReference>
<evidence type="ECO:0000313" key="9">
    <source>
        <dbReference type="RefSeq" id="XP_022250090.1"/>
    </source>
</evidence>
<gene>
    <name evidence="9" type="primary">LOC106466385</name>
</gene>
<reference evidence="9" key="1">
    <citation type="submission" date="2025-08" db="UniProtKB">
        <authorList>
            <consortium name="RefSeq"/>
        </authorList>
    </citation>
    <scope>IDENTIFICATION</scope>
    <source>
        <tissue evidence="9">Muscle</tissue>
    </source>
</reference>
<dbReference type="InterPro" id="IPR018629">
    <property type="entry name" value="XK-rel"/>
</dbReference>
<sequence length="387" mass="45552">MMDEGDQKTSDNLLKDEVVDHDDECDGECYFDEKYQTTSDHLLKDEVIDHDNKCDGECYFDEKHQTTSDHLQKAESIDYDDKCDATCYSDEKNQTTSDCLQQDEDEDHNDYYFEEKLLGCFLPEEEHKFTFLKKLGMVVGMMLFVIDFVLDIVVCYQYYRKGDKAYFGITVAIIISSSLLHTLWSLFWYLKFEKGFVSVTRWIFRVIFLVLPLSPVLRTFEAFWYGIKFQRSNKESRNYYYDRFCSCFLNAVELRLAESFMEAAPQLLIQAFIQIRIIPRNALYPTGQAYKDFIVRIVSIVSSLLSLAWSLVCYYDRLFMEHRLCFKTKIKILIFLWQFFSIASRMTALVLFASFNLEVFGIYCGLRVVFVISINLGKGGRIFKCNW</sequence>
<feature type="transmembrane region" description="Helical" evidence="7">
    <location>
        <begin position="202"/>
        <end position="227"/>
    </location>
</feature>
<dbReference type="GeneID" id="106466385"/>
<dbReference type="RefSeq" id="XP_022250090.1">
    <property type="nucleotide sequence ID" value="XM_022394382.1"/>
</dbReference>
<dbReference type="PANTHER" id="PTHR16024:SF6">
    <property type="entry name" value="XK-RELATED PROTEIN"/>
    <property type="match status" value="1"/>
</dbReference>
<name>A0ABM1T2I4_LIMPO</name>
<feature type="transmembrane region" description="Helical" evidence="7">
    <location>
        <begin position="135"/>
        <end position="159"/>
    </location>
</feature>
<dbReference type="Proteomes" id="UP000694941">
    <property type="component" value="Unplaced"/>
</dbReference>
<evidence type="ECO:0000256" key="4">
    <source>
        <dbReference type="ARBA" id="ARBA00022692"/>
    </source>
</evidence>
<dbReference type="PANTHER" id="PTHR16024">
    <property type="entry name" value="XK-RELATED PROTEIN"/>
    <property type="match status" value="1"/>
</dbReference>
<evidence type="ECO:0000256" key="1">
    <source>
        <dbReference type="ARBA" id="ARBA00004651"/>
    </source>
</evidence>
<keyword evidence="6 7" id="KW-0472">Membrane</keyword>
<evidence type="ECO:0000256" key="3">
    <source>
        <dbReference type="ARBA" id="ARBA00022475"/>
    </source>
</evidence>
<keyword evidence="8" id="KW-1185">Reference proteome</keyword>